<dbReference type="GO" id="GO:0004519">
    <property type="term" value="F:endonuclease activity"/>
    <property type="evidence" value="ECO:0007669"/>
    <property type="project" value="UniProtKB-KW"/>
</dbReference>
<dbReference type="InterPro" id="IPR043502">
    <property type="entry name" value="DNA/RNA_pol_sf"/>
</dbReference>
<dbReference type="SUPFAM" id="SSF50630">
    <property type="entry name" value="Acid proteases"/>
    <property type="match status" value="1"/>
</dbReference>
<dbReference type="GO" id="GO:0004190">
    <property type="term" value="F:aspartic-type endopeptidase activity"/>
    <property type="evidence" value="ECO:0007669"/>
    <property type="project" value="InterPro"/>
</dbReference>
<dbReference type="PANTHER" id="PTHR37984:SF5">
    <property type="entry name" value="PROTEIN NYNRIN-LIKE"/>
    <property type="match status" value="1"/>
</dbReference>
<dbReference type="PANTHER" id="PTHR37984">
    <property type="entry name" value="PROTEIN CBG26694"/>
    <property type="match status" value="1"/>
</dbReference>
<dbReference type="GO" id="GO:0071897">
    <property type="term" value="P:DNA biosynthetic process"/>
    <property type="evidence" value="ECO:0007669"/>
    <property type="project" value="UniProtKB-ARBA"/>
</dbReference>
<dbReference type="Gene3D" id="2.40.70.10">
    <property type="entry name" value="Acid Proteases"/>
    <property type="match status" value="1"/>
</dbReference>
<evidence type="ECO:0000256" key="4">
    <source>
        <dbReference type="ARBA" id="ARBA00022759"/>
    </source>
</evidence>
<dbReference type="GO" id="GO:0006508">
    <property type="term" value="P:proteolysis"/>
    <property type="evidence" value="ECO:0007669"/>
    <property type="project" value="InterPro"/>
</dbReference>
<sequence length="330" mass="36874">MPPRGMLQALSDERDASFCVSTATSEVMASETAKRRRKRFASAVVAREEPLGTVIAATIMKKLVWRGSKTNRTASGKPKTVAKNRSSWEFTSLKNDARPYVKLKIRNRWVTALVDTGAEVSLVGKQFLPLIDSLNLTVVDSPEQAIRTVDSTLHSMSKRVELPITVGGDVRVFSVRILESFDQCLLLGMDFITEFQLSINFQTPSRAGTSEYGQRHACLVSRDELSPDQVREVELIRARLRKLALMAEDGHLRTTHVLKHRIVLKPGTLPIKQRVRPVSGPIQQALSDQLDTLIKQGVVEPSNSPWCSPLVMQTKKDGSYRMCHDARKVK</sequence>
<dbReference type="CDD" id="cd00303">
    <property type="entry name" value="retropepsin_like"/>
    <property type="match status" value="1"/>
</dbReference>
<evidence type="ECO:0000259" key="6">
    <source>
        <dbReference type="Pfam" id="PF00077"/>
    </source>
</evidence>
<dbReference type="EMBL" id="GBRD01012115">
    <property type="protein sequence ID" value="JAG53709.1"/>
    <property type="molecule type" value="Transcribed_RNA"/>
</dbReference>
<keyword evidence="3" id="KW-0540">Nuclease</keyword>
<dbReference type="InterPro" id="IPR001969">
    <property type="entry name" value="Aspartic_peptidase_AS"/>
</dbReference>
<reference evidence="7" key="1">
    <citation type="submission" date="2014-09" db="EMBL/GenBank/DDBJ databases">
        <authorList>
            <person name="Magalhaes I.L.F."/>
            <person name="Oliveira U."/>
            <person name="Santos F.R."/>
            <person name="Vidigal T.H.D.A."/>
            <person name="Brescovit A.D."/>
            <person name="Santos A.J."/>
        </authorList>
    </citation>
    <scope>NUCLEOTIDE SEQUENCE</scope>
</reference>
<keyword evidence="4" id="KW-0255">Endonuclease</keyword>
<evidence type="ECO:0000256" key="1">
    <source>
        <dbReference type="ARBA" id="ARBA00022679"/>
    </source>
</evidence>
<evidence type="ECO:0000313" key="7">
    <source>
        <dbReference type="EMBL" id="JAG53709.1"/>
    </source>
</evidence>
<keyword evidence="2" id="KW-0548">Nucleotidyltransferase</keyword>
<dbReference type="InterPro" id="IPR021109">
    <property type="entry name" value="Peptidase_aspartic_dom_sf"/>
</dbReference>
<protein>
    <recommendedName>
        <fullName evidence="6">Retropepsins domain-containing protein</fullName>
    </recommendedName>
</protein>
<dbReference type="PROSITE" id="PS00141">
    <property type="entry name" value="ASP_PROTEASE"/>
    <property type="match status" value="1"/>
</dbReference>
<organism evidence="7">
    <name type="scientific">Lygus hesperus</name>
    <name type="common">Western plant bug</name>
    <dbReference type="NCBI Taxonomy" id="30085"/>
    <lineage>
        <taxon>Eukaryota</taxon>
        <taxon>Metazoa</taxon>
        <taxon>Ecdysozoa</taxon>
        <taxon>Arthropoda</taxon>
        <taxon>Hexapoda</taxon>
        <taxon>Insecta</taxon>
        <taxon>Pterygota</taxon>
        <taxon>Neoptera</taxon>
        <taxon>Paraneoptera</taxon>
        <taxon>Hemiptera</taxon>
        <taxon>Heteroptera</taxon>
        <taxon>Panheteroptera</taxon>
        <taxon>Cimicomorpha</taxon>
        <taxon>Miridae</taxon>
        <taxon>Mirini</taxon>
        <taxon>Lygus</taxon>
    </lineage>
</organism>
<proteinExistence type="predicted"/>
<dbReference type="GO" id="GO:0016779">
    <property type="term" value="F:nucleotidyltransferase activity"/>
    <property type="evidence" value="ECO:0007669"/>
    <property type="project" value="UniProtKB-KW"/>
</dbReference>
<evidence type="ECO:0000256" key="2">
    <source>
        <dbReference type="ARBA" id="ARBA00022695"/>
    </source>
</evidence>
<keyword evidence="5" id="KW-0378">Hydrolase</keyword>
<dbReference type="AlphaFoldDB" id="A0A0K8SKS3"/>
<dbReference type="InterPro" id="IPR018061">
    <property type="entry name" value="Retropepsins"/>
</dbReference>
<dbReference type="Gene3D" id="3.10.10.10">
    <property type="entry name" value="HIV Type 1 Reverse Transcriptase, subunit A, domain 1"/>
    <property type="match status" value="1"/>
</dbReference>
<keyword evidence="1" id="KW-0808">Transferase</keyword>
<name>A0A0K8SKS3_LYGHE</name>
<accession>A0A0K8SKS3</accession>
<dbReference type="SUPFAM" id="SSF56672">
    <property type="entry name" value="DNA/RNA polymerases"/>
    <property type="match status" value="1"/>
</dbReference>
<dbReference type="Pfam" id="PF00077">
    <property type="entry name" value="RVP"/>
    <property type="match status" value="1"/>
</dbReference>
<evidence type="ECO:0000256" key="5">
    <source>
        <dbReference type="ARBA" id="ARBA00022801"/>
    </source>
</evidence>
<dbReference type="InterPro" id="IPR050951">
    <property type="entry name" value="Retrovirus_Pol_polyprotein"/>
</dbReference>
<feature type="domain" description="Retropepsins" evidence="6">
    <location>
        <begin position="96"/>
        <end position="199"/>
    </location>
</feature>
<evidence type="ECO:0000256" key="3">
    <source>
        <dbReference type="ARBA" id="ARBA00022722"/>
    </source>
</evidence>